<organism evidence="1 2">
    <name type="scientific">Artemisia annua</name>
    <name type="common">Sweet wormwood</name>
    <dbReference type="NCBI Taxonomy" id="35608"/>
    <lineage>
        <taxon>Eukaryota</taxon>
        <taxon>Viridiplantae</taxon>
        <taxon>Streptophyta</taxon>
        <taxon>Embryophyta</taxon>
        <taxon>Tracheophyta</taxon>
        <taxon>Spermatophyta</taxon>
        <taxon>Magnoliopsida</taxon>
        <taxon>eudicotyledons</taxon>
        <taxon>Gunneridae</taxon>
        <taxon>Pentapetalae</taxon>
        <taxon>asterids</taxon>
        <taxon>campanulids</taxon>
        <taxon>Asterales</taxon>
        <taxon>Asteraceae</taxon>
        <taxon>Asteroideae</taxon>
        <taxon>Anthemideae</taxon>
        <taxon>Artemisiinae</taxon>
        <taxon>Artemisia</taxon>
    </lineage>
</organism>
<dbReference type="EMBL" id="PKPP01002173">
    <property type="protein sequence ID" value="PWA77122.1"/>
    <property type="molecule type" value="Genomic_DNA"/>
</dbReference>
<evidence type="ECO:0000313" key="2">
    <source>
        <dbReference type="Proteomes" id="UP000245207"/>
    </source>
</evidence>
<dbReference type="GO" id="GO:0003964">
    <property type="term" value="F:RNA-directed DNA polymerase activity"/>
    <property type="evidence" value="ECO:0007669"/>
    <property type="project" value="UniProtKB-KW"/>
</dbReference>
<dbReference type="OrthoDB" id="1744372at2759"/>
<dbReference type="AlphaFoldDB" id="A0A2U1NUD5"/>
<gene>
    <name evidence="1" type="ORF">CTI12_AA227910</name>
</gene>
<evidence type="ECO:0000313" key="1">
    <source>
        <dbReference type="EMBL" id="PWA77122.1"/>
    </source>
</evidence>
<keyword evidence="1" id="KW-0695">RNA-directed DNA polymerase</keyword>
<protein>
    <submittedName>
        <fullName evidence="1">Reverse transcriptase domain-containing protein</fullName>
    </submittedName>
</protein>
<accession>A0A2U1NUD5</accession>
<keyword evidence="2" id="KW-1185">Reference proteome</keyword>
<comment type="caution">
    <text evidence="1">The sequence shown here is derived from an EMBL/GenBank/DDBJ whole genome shotgun (WGS) entry which is preliminary data.</text>
</comment>
<sequence>MAAIREAKYKKKVEQYYNRRVRPETFKVGDFVYRKNEASRVEDLGKLGPNWEGPYRIIEAYQHGTYKLQTMDDVESSRPSAEWHKLPEQLKNPKWVSISRQGQVPNGISCPNDLKTPSGYQPIMQAKRRMAQVVEQLKNPKWVSIVQAMCRIAQVARTPYKSQEGID</sequence>
<keyword evidence="1" id="KW-0548">Nucleotidyltransferase</keyword>
<name>A0A2U1NUD5_ARTAN</name>
<reference evidence="1 2" key="1">
    <citation type="journal article" date="2018" name="Mol. Plant">
        <title>The genome of Artemisia annua provides insight into the evolution of Asteraceae family and artemisinin biosynthesis.</title>
        <authorList>
            <person name="Shen Q."/>
            <person name="Zhang L."/>
            <person name="Liao Z."/>
            <person name="Wang S."/>
            <person name="Yan T."/>
            <person name="Shi P."/>
            <person name="Liu M."/>
            <person name="Fu X."/>
            <person name="Pan Q."/>
            <person name="Wang Y."/>
            <person name="Lv Z."/>
            <person name="Lu X."/>
            <person name="Zhang F."/>
            <person name="Jiang W."/>
            <person name="Ma Y."/>
            <person name="Chen M."/>
            <person name="Hao X."/>
            <person name="Li L."/>
            <person name="Tang Y."/>
            <person name="Lv G."/>
            <person name="Zhou Y."/>
            <person name="Sun X."/>
            <person name="Brodelius P.E."/>
            <person name="Rose J.K.C."/>
            <person name="Tang K."/>
        </authorList>
    </citation>
    <scope>NUCLEOTIDE SEQUENCE [LARGE SCALE GENOMIC DNA]</scope>
    <source>
        <strain evidence="2">cv. Huhao1</strain>
        <tissue evidence="1">Leaf</tissue>
    </source>
</reference>
<keyword evidence="1" id="KW-0808">Transferase</keyword>
<proteinExistence type="predicted"/>
<dbReference type="Proteomes" id="UP000245207">
    <property type="component" value="Unassembled WGS sequence"/>
</dbReference>